<evidence type="ECO:0000256" key="1">
    <source>
        <dbReference type="ARBA" id="ARBA00006484"/>
    </source>
</evidence>
<evidence type="ECO:0000256" key="3">
    <source>
        <dbReference type="ARBA" id="ARBA00023002"/>
    </source>
</evidence>
<keyword evidence="2" id="KW-0521">NADP</keyword>
<sequence length="292" mass="31459">MATPLIASNIHNIDGLVAVVTGGGTGLGHIITKTLIQNGASKVYITGRRLEKLEEAAKEAPGKIIPIQADVTDHDDTQAAVDKITEETGYIDLLVNNAGMTTFDASGQRAKPTAESSISEIRDYYFNYRPADLWKETLNTNIGAVFTLTIAFLELLDAGNKRRDSDKPKSQVIAVGSVGGLTRFTDSFIYNASKAAVHHLMKNLGAFLVPHDIRTNIIAPGWFPSDMTTAVSKAWESTGGVMPRTLVPQQRMGYPEELAGTIMYLVSKAGGYCNGQICVIDGGFLHNHAGTY</sequence>
<dbReference type="Proteomes" id="UP000799441">
    <property type="component" value="Unassembled WGS sequence"/>
</dbReference>
<dbReference type="CDD" id="cd05233">
    <property type="entry name" value="SDR_c"/>
    <property type="match status" value="1"/>
</dbReference>
<evidence type="ECO:0000313" key="5">
    <source>
        <dbReference type="EMBL" id="KAF2717099.1"/>
    </source>
</evidence>
<name>A0A9P4PZT2_9PEZI</name>
<comment type="caution">
    <text evidence="5">The sequence shown here is derived from an EMBL/GenBank/DDBJ whole genome shotgun (WGS) entry which is preliminary data.</text>
</comment>
<dbReference type="EMBL" id="MU003852">
    <property type="protein sequence ID" value="KAF2717099.1"/>
    <property type="molecule type" value="Genomic_DNA"/>
</dbReference>
<dbReference type="Gene3D" id="3.40.50.720">
    <property type="entry name" value="NAD(P)-binding Rossmann-like Domain"/>
    <property type="match status" value="1"/>
</dbReference>
<dbReference type="InterPro" id="IPR002347">
    <property type="entry name" value="SDR_fam"/>
</dbReference>
<accession>A0A9P4PZT2</accession>
<dbReference type="InterPro" id="IPR052178">
    <property type="entry name" value="Sec_Metab_Biosynth_SDR"/>
</dbReference>
<organism evidence="5 6">
    <name type="scientific">Polychaeton citri CBS 116435</name>
    <dbReference type="NCBI Taxonomy" id="1314669"/>
    <lineage>
        <taxon>Eukaryota</taxon>
        <taxon>Fungi</taxon>
        <taxon>Dikarya</taxon>
        <taxon>Ascomycota</taxon>
        <taxon>Pezizomycotina</taxon>
        <taxon>Dothideomycetes</taxon>
        <taxon>Dothideomycetidae</taxon>
        <taxon>Capnodiales</taxon>
        <taxon>Capnodiaceae</taxon>
        <taxon>Polychaeton</taxon>
    </lineage>
</organism>
<dbReference type="SUPFAM" id="SSF51735">
    <property type="entry name" value="NAD(P)-binding Rossmann-fold domains"/>
    <property type="match status" value="1"/>
</dbReference>
<dbReference type="PANTHER" id="PTHR43618:SF18">
    <property type="entry name" value="SHORT CHAIN DEHYDROGENASE_REDUCTASE FAMILY (AFU_ORTHOLOGUE AFUA_5G12480)"/>
    <property type="match status" value="1"/>
</dbReference>
<evidence type="ECO:0000256" key="2">
    <source>
        <dbReference type="ARBA" id="ARBA00022857"/>
    </source>
</evidence>
<protein>
    <submittedName>
        <fullName evidence="5">Short chain dehydrogenase/reductase</fullName>
    </submittedName>
</protein>
<dbReference type="OrthoDB" id="2898618at2759"/>
<dbReference type="PANTHER" id="PTHR43618">
    <property type="entry name" value="7-ALPHA-HYDROXYSTEROID DEHYDROGENASE"/>
    <property type="match status" value="1"/>
</dbReference>
<comment type="similarity">
    <text evidence="1 4">Belongs to the short-chain dehydrogenases/reductases (SDR) family.</text>
</comment>
<evidence type="ECO:0000313" key="6">
    <source>
        <dbReference type="Proteomes" id="UP000799441"/>
    </source>
</evidence>
<dbReference type="PRINTS" id="PR00080">
    <property type="entry name" value="SDRFAMILY"/>
</dbReference>
<dbReference type="InterPro" id="IPR036291">
    <property type="entry name" value="NAD(P)-bd_dom_sf"/>
</dbReference>
<dbReference type="GO" id="GO:0016491">
    <property type="term" value="F:oxidoreductase activity"/>
    <property type="evidence" value="ECO:0007669"/>
    <property type="project" value="UniProtKB-KW"/>
</dbReference>
<keyword evidence="3" id="KW-0560">Oxidoreductase</keyword>
<proteinExistence type="inferred from homology"/>
<dbReference type="PROSITE" id="PS00061">
    <property type="entry name" value="ADH_SHORT"/>
    <property type="match status" value="1"/>
</dbReference>
<evidence type="ECO:0000256" key="4">
    <source>
        <dbReference type="RuleBase" id="RU000363"/>
    </source>
</evidence>
<reference evidence="5" key="1">
    <citation type="journal article" date="2020" name="Stud. Mycol.">
        <title>101 Dothideomycetes genomes: a test case for predicting lifestyles and emergence of pathogens.</title>
        <authorList>
            <person name="Haridas S."/>
            <person name="Albert R."/>
            <person name="Binder M."/>
            <person name="Bloem J."/>
            <person name="Labutti K."/>
            <person name="Salamov A."/>
            <person name="Andreopoulos B."/>
            <person name="Baker S."/>
            <person name="Barry K."/>
            <person name="Bills G."/>
            <person name="Bluhm B."/>
            <person name="Cannon C."/>
            <person name="Castanera R."/>
            <person name="Culley D."/>
            <person name="Daum C."/>
            <person name="Ezra D."/>
            <person name="Gonzalez J."/>
            <person name="Henrissat B."/>
            <person name="Kuo A."/>
            <person name="Liang C."/>
            <person name="Lipzen A."/>
            <person name="Lutzoni F."/>
            <person name="Magnuson J."/>
            <person name="Mondo S."/>
            <person name="Nolan M."/>
            <person name="Ohm R."/>
            <person name="Pangilinan J."/>
            <person name="Park H.-J."/>
            <person name="Ramirez L."/>
            <person name="Alfaro M."/>
            <person name="Sun H."/>
            <person name="Tritt A."/>
            <person name="Yoshinaga Y."/>
            <person name="Zwiers L.-H."/>
            <person name="Turgeon B."/>
            <person name="Goodwin S."/>
            <person name="Spatafora J."/>
            <person name="Crous P."/>
            <person name="Grigoriev I."/>
        </authorList>
    </citation>
    <scope>NUCLEOTIDE SEQUENCE</scope>
    <source>
        <strain evidence="5">CBS 116435</strain>
    </source>
</reference>
<dbReference type="InterPro" id="IPR020904">
    <property type="entry name" value="Sc_DH/Rdtase_CS"/>
</dbReference>
<gene>
    <name evidence="5" type="ORF">K431DRAFT_277626</name>
</gene>
<keyword evidence="6" id="KW-1185">Reference proteome</keyword>
<dbReference type="Pfam" id="PF00106">
    <property type="entry name" value="adh_short"/>
    <property type="match status" value="1"/>
</dbReference>
<dbReference type="PRINTS" id="PR00081">
    <property type="entry name" value="GDHRDH"/>
</dbReference>
<dbReference type="AlphaFoldDB" id="A0A9P4PZT2"/>